<feature type="chain" id="PRO_5042056196" evidence="1">
    <location>
        <begin position="20"/>
        <end position="101"/>
    </location>
</feature>
<dbReference type="RefSeq" id="XP_041227585.1">
    <property type="nucleotide sequence ID" value="XM_041365586.1"/>
</dbReference>
<proteinExistence type="predicted"/>
<dbReference type="GeneID" id="64659884"/>
<comment type="caution">
    <text evidence="2">The sequence shown here is derived from an EMBL/GenBank/DDBJ whole genome shotgun (WGS) entry which is preliminary data.</text>
</comment>
<evidence type="ECO:0000256" key="1">
    <source>
        <dbReference type="SAM" id="SignalP"/>
    </source>
</evidence>
<reference evidence="2" key="1">
    <citation type="journal article" date="2020" name="New Phytol.">
        <title>Comparative genomics reveals dynamic genome evolution in host specialist ectomycorrhizal fungi.</title>
        <authorList>
            <person name="Lofgren L.A."/>
            <person name="Nguyen N.H."/>
            <person name="Vilgalys R."/>
            <person name="Ruytinx J."/>
            <person name="Liao H.L."/>
            <person name="Branco S."/>
            <person name="Kuo A."/>
            <person name="LaButti K."/>
            <person name="Lipzen A."/>
            <person name="Andreopoulos W."/>
            <person name="Pangilinan J."/>
            <person name="Riley R."/>
            <person name="Hundley H."/>
            <person name="Na H."/>
            <person name="Barry K."/>
            <person name="Grigoriev I.V."/>
            <person name="Stajich J.E."/>
            <person name="Kennedy P.G."/>
        </authorList>
    </citation>
    <scope>NUCLEOTIDE SEQUENCE</scope>
    <source>
        <strain evidence="2">FC203</strain>
    </source>
</reference>
<sequence>MLNISKLGFYLLLLSVAFAQILVVSAAEDNYLASDDVDELCGWVPAIMWSTTDGLLADGLRERMIAGGLEVGAKKDKSVHGHIAVAEDSFERQLENVHRPR</sequence>
<gene>
    <name evidence="2" type="ORF">F5891DRAFT_1172403</name>
</gene>
<accession>A0AAD4HLF6</accession>
<name>A0AAD4HLF6_9AGAM</name>
<feature type="signal peptide" evidence="1">
    <location>
        <begin position="1"/>
        <end position="19"/>
    </location>
</feature>
<evidence type="ECO:0000313" key="3">
    <source>
        <dbReference type="Proteomes" id="UP001195769"/>
    </source>
</evidence>
<dbReference type="EMBL" id="JABBWK010000019">
    <property type="protein sequence ID" value="KAG1902010.1"/>
    <property type="molecule type" value="Genomic_DNA"/>
</dbReference>
<protein>
    <submittedName>
        <fullName evidence="2">Uncharacterized protein</fullName>
    </submittedName>
</protein>
<dbReference type="Proteomes" id="UP001195769">
    <property type="component" value="Unassembled WGS sequence"/>
</dbReference>
<dbReference type="AlphaFoldDB" id="A0AAD4HLF6"/>
<keyword evidence="3" id="KW-1185">Reference proteome</keyword>
<keyword evidence="1" id="KW-0732">Signal</keyword>
<evidence type="ECO:0000313" key="2">
    <source>
        <dbReference type="EMBL" id="KAG1902010.1"/>
    </source>
</evidence>
<organism evidence="2 3">
    <name type="scientific">Suillus fuscotomentosus</name>
    <dbReference type="NCBI Taxonomy" id="1912939"/>
    <lineage>
        <taxon>Eukaryota</taxon>
        <taxon>Fungi</taxon>
        <taxon>Dikarya</taxon>
        <taxon>Basidiomycota</taxon>
        <taxon>Agaricomycotina</taxon>
        <taxon>Agaricomycetes</taxon>
        <taxon>Agaricomycetidae</taxon>
        <taxon>Boletales</taxon>
        <taxon>Suillineae</taxon>
        <taxon>Suillaceae</taxon>
        <taxon>Suillus</taxon>
    </lineage>
</organism>